<feature type="region of interest" description="Disordered" evidence="1">
    <location>
        <begin position="41"/>
        <end position="78"/>
    </location>
</feature>
<dbReference type="AlphaFoldDB" id="A0A3N4LS86"/>
<sequence length="78" mass="8850">MNIDIVVQITSVSPHVYFGLPRQAQESNLVRLPHIWPISRVSGPPTTTKIHPDSPRQARQPKHSLMPHLLRRNSPDMA</sequence>
<evidence type="ECO:0000313" key="2">
    <source>
        <dbReference type="EMBL" id="RPB20855.1"/>
    </source>
</evidence>
<keyword evidence="3" id="KW-1185">Reference proteome</keyword>
<dbReference type="EMBL" id="ML121567">
    <property type="protein sequence ID" value="RPB20855.1"/>
    <property type="molecule type" value="Genomic_DNA"/>
</dbReference>
<dbReference type="InParanoid" id="A0A3N4LS86"/>
<accession>A0A3N4LS86</accession>
<reference evidence="2 3" key="1">
    <citation type="journal article" date="2018" name="Nat. Ecol. Evol.">
        <title>Pezizomycetes genomes reveal the molecular basis of ectomycorrhizal truffle lifestyle.</title>
        <authorList>
            <person name="Murat C."/>
            <person name="Payen T."/>
            <person name="Noel B."/>
            <person name="Kuo A."/>
            <person name="Morin E."/>
            <person name="Chen J."/>
            <person name="Kohler A."/>
            <person name="Krizsan K."/>
            <person name="Balestrini R."/>
            <person name="Da Silva C."/>
            <person name="Montanini B."/>
            <person name="Hainaut M."/>
            <person name="Levati E."/>
            <person name="Barry K.W."/>
            <person name="Belfiori B."/>
            <person name="Cichocki N."/>
            <person name="Clum A."/>
            <person name="Dockter R.B."/>
            <person name="Fauchery L."/>
            <person name="Guy J."/>
            <person name="Iotti M."/>
            <person name="Le Tacon F."/>
            <person name="Lindquist E.A."/>
            <person name="Lipzen A."/>
            <person name="Malagnac F."/>
            <person name="Mello A."/>
            <person name="Molinier V."/>
            <person name="Miyauchi S."/>
            <person name="Poulain J."/>
            <person name="Riccioni C."/>
            <person name="Rubini A."/>
            <person name="Sitrit Y."/>
            <person name="Splivallo R."/>
            <person name="Traeger S."/>
            <person name="Wang M."/>
            <person name="Zifcakova L."/>
            <person name="Wipf D."/>
            <person name="Zambonelli A."/>
            <person name="Paolocci F."/>
            <person name="Nowrousian M."/>
            <person name="Ottonello S."/>
            <person name="Baldrian P."/>
            <person name="Spatafora J.W."/>
            <person name="Henrissat B."/>
            <person name="Nagy L.G."/>
            <person name="Aury J.M."/>
            <person name="Wincker P."/>
            <person name="Grigoriev I.V."/>
            <person name="Bonfante P."/>
            <person name="Martin F.M."/>
        </authorList>
    </citation>
    <scope>NUCLEOTIDE SEQUENCE [LARGE SCALE GENOMIC DNA]</scope>
    <source>
        <strain evidence="2 3">ATCC MYA-4762</strain>
    </source>
</reference>
<gene>
    <name evidence="2" type="ORF">L211DRAFT_497387</name>
</gene>
<proteinExistence type="predicted"/>
<dbReference type="Proteomes" id="UP000267821">
    <property type="component" value="Unassembled WGS sequence"/>
</dbReference>
<evidence type="ECO:0000313" key="3">
    <source>
        <dbReference type="Proteomes" id="UP000267821"/>
    </source>
</evidence>
<organism evidence="2 3">
    <name type="scientific">Terfezia boudieri ATCC MYA-4762</name>
    <dbReference type="NCBI Taxonomy" id="1051890"/>
    <lineage>
        <taxon>Eukaryota</taxon>
        <taxon>Fungi</taxon>
        <taxon>Dikarya</taxon>
        <taxon>Ascomycota</taxon>
        <taxon>Pezizomycotina</taxon>
        <taxon>Pezizomycetes</taxon>
        <taxon>Pezizales</taxon>
        <taxon>Pezizaceae</taxon>
        <taxon>Terfezia</taxon>
    </lineage>
</organism>
<evidence type="ECO:0000256" key="1">
    <source>
        <dbReference type="SAM" id="MobiDB-lite"/>
    </source>
</evidence>
<protein>
    <submittedName>
        <fullName evidence="2">Uncharacterized protein</fullName>
    </submittedName>
</protein>
<name>A0A3N4LS86_9PEZI</name>